<reference evidence="1" key="1">
    <citation type="submission" date="2018-02" db="EMBL/GenBank/DDBJ databases">
        <title>Rhizophora mucronata_Transcriptome.</title>
        <authorList>
            <person name="Meera S.P."/>
            <person name="Sreeshan A."/>
            <person name="Augustine A."/>
        </authorList>
    </citation>
    <scope>NUCLEOTIDE SEQUENCE</scope>
    <source>
        <tissue evidence="1">Leaf</tissue>
    </source>
</reference>
<dbReference type="EMBL" id="GGEC01058204">
    <property type="protein sequence ID" value="MBX38688.1"/>
    <property type="molecule type" value="Transcribed_RNA"/>
</dbReference>
<proteinExistence type="predicted"/>
<evidence type="ECO:0000313" key="1">
    <source>
        <dbReference type="EMBL" id="MBX38688.1"/>
    </source>
</evidence>
<accession>A0A2P2N873</accession>
<protein>
    <submittedName>
        <fullName evidence="1">Uncharacterized protein</fullName>
    </submittedName>
</protein>
<name>A0A2P2N873_RHIMU</name>
<dbReference type="AlphaFoldDB" id="A0A2P2N873"/>
<organism evidence="1">
    <name type="scientific">Rhizophora mucronata</name>
    <name type="common">Asiatic mangrove</name>
    <dbReference type="NCBI Taxonomy" id="61149"/>
    <lineage>
        <taxon>Eukaryota</taxon>
        <taxon>Viridiplantae</taxon>
        <taxon>Streptophyta</taxon>
        <taxon>Embryophyta</taxon>
        <taxon>Tracheophyta</taxon>
        <taxon>Spermatophyta</taxon>
        <taxon>Magnoliopsida</taxon>
        <taxon>eudicotyledons</taxon>
        <taxon>Gunneridae</taxon>
        <taxon>Pentapetalae</taxon>
        <taxon>rosids</taxon>
        <taxon>fabids</taxon>
        <taxon>Malpighiales</taxon>
        <taxon>Rhizophoraceae</taxon>
        <taxon>Rhizophora</taxon>
    </lineage>
</organism>
<sequence>MVLILSYLWLLFHLPCSSKYAKLSFLLILCVKLLEQVFVKLSLLLLEIL</sequence>